<gene>
    <name evidence="7" type="ORF">LREN565_0070</name>
</gene>
<dbReference type="GO" id="GO:0015226">
    <property type="term" value="F:carnitine transmembrane transporter activity"/>
    <property type="evidence" value="ECO:0007669"/>
    <property type="project" value="TreeGrafter"/>
</dbReference>
<dbReference type="Gene3D" id="3.10.105.10">
    <property type="entry name" value="Dipeptide-binding Protein, Domain 3"/>
    <property type="match status" value="1"/>
</dbReference>
<dbReference type="GO" id="GO:0031460">
    <property type="term" value="P:glycine betaine transport"/>
    <property type="evidence" value="ECO:0007669"/>
    <property type="project" value="TreeGrafter"/>
</dbReference>
<dbReference type="PANTHER" id="PTHR47737">
    <property type="entry name" value="GLYCINE BETAINE/PROLINE BETAINE TRANSPORT SYSTEM PERMEASE PROTEIN PROW"/>
    <property type="match status" value="1"/>
</dbReference>
<evidence type="ECO:0000256" key="5">
    <source>
        <dbReference type="SAM" id="SignalP"/>
    </source>
</evidence>
<name>A0A1K2I400_9LACO</name>
<dbReference type="PROSITE" id="PS51257">
    <property type="entry name" value="PROKAR_LIPOPROTEIN"/>
    <property type="match status" value="1"/>
</dbReference>
<sequence length="305" mass="34002">MRRKLRFWLSNVAILGFVFLLAGCSGSKPAAYNPNKDLGPQINYTITGMDASSGIMDSTDKAIDVYGLKAKNWQLMPSSTASMLSTVDKAVKYKQPIVIPAYQPHWMFYEYPLKFLKDPKNVFGQGEHESTIARFGLKKDNPGAYKFLQNFHWTLKEAAPVMMNIHHGMSAKKAAKKFVKNNPKKVNQLLAGVPDGHGKKISLAYMPYDYEYAANAVVRQLLQDKGYDATIQQLDVGVMWQAVVSKKVDATITAELPATHAAFAKKYKGQYDLVRTNLKGARIGLAVPKYMKNINSIEDLKGSNN</sequence>
<dbReference type="GO" id="GO:0015871">
    <property type="term" value="P:choline transport"/>
    <property type="evidence" value="ECO:0007669"/>
    <property type="project" value="TreeGrafter"/>
</dbReference>
<evidence type="ECO:0000256" key="3">
    <source>
        <dbReference type="ARBA" id="ARBA00022475"/>
    </source>
</evidence>
<dbReference type="Pfam" id="PF04069">
    <property type="entry name" value="OpuAC"/>
    <property type="match status" value="2"/>
</dbReference>
<proteinExistence type="predicted"/>
<evidence type="ECO:0000256" key="4">
    <source>
        <dbReference type="ARBA" id="ARBA00023136"/>
    </source>
</evidence>
<keyword evidence="2" id="KW-0813">Transport</keyword>
<feature type="signal peptide" evidence="5">
    <location>
        <begin position="1"/>
        <end position="30"/>
    </location>
</feature>
<accession>A0A1K2I400</accession>
<evidence type="ECO:0000259" key="6">
    <source>
        <dbReference type="Pfam" id="PF04069"/>
    </source>
</evidence>
<dbReference type="Gene3D" id="3.40.190.100">
    <property type="entry name" value="Glycine betaine-binding periplasmic protein, domain 2"/>
    <property type="match status" value="1"/>
</dbReference>
<evidence type="ECO:0000313" key="7">
    <source>
        <dbReference type="EMBL" id="SFZ86957.1"/>
    </source>
</evidence>
<organism evidence="7">
    <name type="scientific">Loigolactobacillus rennini</name>
    <dbReference type="NCBI Taxonomy" id="238013"/>
    <lineage>
        <taxon>Bacteria</taxon>
        <taxon>Bacillati</taxon>
        <taxon>Bacillota</taxon>
        <taxon>Bacilli</taxon>
        <taxon>Lactobacillales</taxon>
        <taxon>Lactobacillaceae</taxon>
        <taxon>Loigolactobacillus</taxon>
    </lineage>
</organism>
<protein>
    <submittedName>
        <fullName evidence="7">Glycine betaine ABC transport system, glycine betaine-binding protein OpuAC</fullName>
    </submittedName>
</protein>
<comment type="subcellular location">
    <subcellularLocation>
        <location evidence="1">Cell membrane</location>
    </subcellularLocation>
</comment>
<dbReference type="SUPFAM" id="SSF53850">
    <property type="entry name" value="Periplasmic binding protein-like II"/>
    <property type="match status" value="2"/>
</dbReference>
<feature type="domain" description="ABC-type glycine betaine transport system substrate-binding" evidence="6">
    <location>
        <begin position="199"/>
        <end position="304"/>
    </location>
</feature>
<feature type="chain" id="PRO_5012069085" evidence="5">
    <location>
        <begin position="31"/>
        <end position="305"/>
    </location>
</feature>
<evidence type="ECO:0000256" key="2">
    <source>
        <dbReference type="ARBA" id="ARBA00022448"/>
    </source>
</evidence>
<keyword evidence="5" id="KW-0732">Signal</keyword>
<evidence type="ECO:0000256" key="1">
    <source>
        <dbReference type="ARBA" id="ARBA00004236"/>
    </source>
</evidence>
<keyword evidence="3" id="KW-1003">Cell membrane</keyword>
<dbReference type="InterPro" id="IPR007210">
    <property type="entry name" value="ABC_Gly_betaine_transp_sub-bd"/>
</dbReference>
<dbReference type="EMBL" id="LT634362">
    <property type="protein sequence ID" value="SFZ86957.1"/>
    <property type="molecule type" value="Genomic_DNA"/>
</dbReference>
<feature type="domain" description="ABC-type glycine betaine transport system substrate-binding" evidence="6">
    <location>
        <begin position="37"/>
        <end position="181"/>
    </location>
</feature>
<dbReference type="AlphaFoldDB" id="A0A1K2I400"/>
<dbReference type="GO" id="GO:0005275">
    <property type="term" value="F:amine transmembrane transporter activity"/>
    <property type="evidence" value="ECO:0007669"/>
    <property type="project" value="TreeGrafter"/>
</dbReference>
<dbReference type="PANTHER" id="PTHR47737:SF1">
    <property type="entry name" value="GLYCINE BETAINE_PROLINE BETAINE TRANSPORT SYSTEM PERMEASE PROTEIN PROW"/>
    <property type="match status" value="1"/>
</dbReference>
<keyword evidence="4" id="KW-0472">Membrane</keyword>
<reference evidence="7" key="1">
    <citation type="submission" date="2016-11" db="EMBL/GenBank/DDBJ databases">
        <authorList>
            <person name="Jaros S."/>
            <person name="Januszkiewicz K."/>
            <person name="Wedrychowicz H."/>
        </authorList>
    </citation>
    <scope>NUCLEOTIDE SEQUENCE</scope>
    <source>
        <strain evidence="7">ACA-DC 565</strain>
    </source>
</reference>
<dbReference type="GO" id="GO:0043190">
    <property type="term" value="C:ATP-binding cassette (ABC) transporter complex"/>
    <property type="evidence" value="ECO:0007669"/>
    <property type="project" value="InterPro"/>
</dbReference>